<comment type="caution">
    <text evidence="5">The sequence shown here is derived from an EMBL/GenBank/DDBJ whole genome shotgun (WGS) entry which is preliminary data.</text>
</comment>
<feature type="repeat" description="PPR" evidence="2">
    <location>
        <begin position="357"/>
        <end position="392"/>
    </location>
</feature>
<evidence type="ECO:0000256" key="2">
    <source>
        <dbReference type="PROSITE-ProRule" id="PRU00708"/>
    </source>
</evidence>
<protein>
    <recommendedName>
        <fullName evidence="4">PROP1-like PPR domain-containing protein</fullName>
    </recommendedName>
</protein>
<dbReference type="InterPro" id="IPR011990">
    <property type="entry name" value="TPR-like_helical_dom_sf"/>
</dbReference>
<feature type="region of interest" description="Disordered" evidence="3">
    <location>
        <begin position="456"/>
        <end position="497"/>
    </location>
</feature>
<dbReference type="EMBL" id="MCGO01000028">
    <property type="protein sequence ID" value="ORY42572.1"/>
    <property type="molecule type" value="Genomic_DNA"/>
</dbReference>
<dbReference type="STRING" id="329046.A0A1Y2C699"/>
<dbReference type="InterPro" id="IPR002885">
    <property type="entry name" value="PPR_rpt"/>
</dbReference>
<dbReference type="NCBIfam" id="TIGR00756">
    <property type="entry name" value="PPR"/>
    <property type="match status" value="5"/>
</dbReference>
<evidence type="ECO:0000256" key="3">
    <source>
        <dbReference type="SAM" id="MobiDB-lite"/>
    </source>
</evidence>
<feature type="region of interest" description="Disordered" evidence="3">
    <location>
        <begin position="45"/>
        <end position="70"/>
    </location>
</feature>
<organism evidence="5 6">
    <name type="scientific">Rhizoclosmatium globosum</name>
    <dbReference type="NCBI Taxonomy" id="329046"/>
    <lineage>
        <taxon>Eukaryota</taxon>
        <taxon>Fungi</taxon>
        <taxon>Fungi incertae sedis</taxon>
        <taxon>Chytridiomycota</taxon>
        <taxon>Chytridiomycota incertae sedis</taxon>
        <taxon>Chytridiomycetes</taxon>
        <taxon>Chytridiales</taxon>
        <taxon>Chytriomycetaceae</taxon>
        <taxon>Rhizoclosmatium</taxon>
    </lineage>
</organism>
<evidence type="ECO:0000313" key="5">
    <source>
        <dbReference type="EMBL" id="ORY42572.1"/>
    </source>
</evidence>
<accession>A0A1Y2C699</accession>
<dbReference type="Proteomes" id="UP000193642">
    <property type="component" value="Unassembled WGS sequence"/>
</dbReference>
<feature type="domain" description="PROP1-like PPR" evidence="4">
    <location>
        <begin position="221"/>
        <end position="371"/>
    </location>
</feature>
<dbReference type="PANTHER" id="PTHR47933">
    <property type="entry name" value="PENTATRICOPEPTIDE REPEAT-CONTAINING PROTEIN 1, MITOCHONDRIAL"/>
    <property type="match status" value="1"/>
</dbReference>
<dbReference type="GO" id="GO:0003729">
    <property type="term" value="F:mRNA binding"/>
    <property type="evidence" value="ECO:0007669"/>
    <property type="project" value="TreeGrafter"/>
</dbReference>
<dbReference type="PROSITE" id="PS51375">
    <property type="entry name" value="PPR"/>
    <property type="match status" value="5"/>
</dbReference>
<gene>
    <name evidence="5" type="ORF">BCR33DRAFT_851619</name>
</gene>
<dbReference type="InterPro" id="IPR033443">
    <property type="entry name" value="PROP1-like_PPR_dom"/>
</dbReference>
<dbReference type="Pfam" id="PF17177">
    <property type="entry name" value="PPR_long"/>
    <property type="match status" value="1"/>
</dbReference>
<keyword evidence="6" id="KW-1185">Reference proteome</keyword>
<evidence type="ECO:0000259" key="4">
    <source>
        <dbReference type="Pfam" id="PF17177"/>
    </source>
</evidence>
<reference evidence="5 6" key="1">
    <citation type="submission" date="2016-07" db="EMBL/GenBank/DDBJ databases">
        <title>Pervasive Adenine N6-methylation of Active Genes in Fungi.</title>
        <authorList>
            <consortium name="DOE Joint Genome Institute"/>
            <person name="Mondo S.J."/>
            <person name="Dannebaum R.O."/>
            <person name="Kuo R.C."/>
            <person name="Labutti K."/>
            <person name="Haridas S."/>
            <person name="Kuo A."/>
            <person name="Salamov A."/>
            <person name="Ahrendt S.R."/>
            <person name="Lipzen A."/>
            <person name="Sullivan W."/>
            <person name="Andreopoulos W.B."/>
            <person name="Clum A."/>
            <person name="Lindquist E."/>
            <person name="Daum C."/>
            <person name="Ramamoorthy G.K."/>
            <person name="Gryganskyi A."/>
            <person name="Culley D."/>
            <person name="Magnuson J.K."/>
            <person name="James T.Y."/>
            <person name="O'Malley M.A."/>
            <person name="Stajich J.E."/>
            <person name="Spatafora J.W."/>
            <person name="Visel A."/>
            <person name="Grigoriev I.V."/>
        </authorList>
    </citation>
    <scope>NUCLEOTIDE SEQUENCE [LARGE SCALE GENOMIC DNA]</scope>
    <source>
        <strain evidence="5 6">JEL800</strain>
    </source>
</reference>
<keyword evidence="1" id="KW-0677">Repeat</keyword>
<evidence type="ECO:0000313" key="6">
    <source>
        <dbReference type="Proteomes" id="UP000193642"/>
    </source>
</evidence>
<dbReference type="AlphaFoldDB" id="A0A1Y2C699"/>
<name>A0A1Y2C699_9FUNG</name>
<feature type="repeat" description="PPR" evidence="2">
    <location>
        <begin position="287"/>
        <end position="321"/>
    </location>
</feature>
<dbReference type="Gene3D" id="1.25.40.10">
    <property type="entry name" value="Tetratricopeptide repeat domain"/>
    <property type="match status" value="2"/>
</dbReference>
<sequence length="847" mass="94428">MIRTTSRTLLQSLHWPRCYSTGNRYDPDLLQQLQIPSFKEFRASLKEQRNRAPSRQQPVSTPPPPSFRSKEALSLLSAKTSSSSSGLSELELNAIQTLLSPMDPSQKRYIAASSSHHMLEDAEKQLLKIEDSFIAQFPMPATGSSRQERESEQVNRLLQNTLTNAQESDVVDGSSLSLQQITSVIRVNSLLGKVEEAQAAYDLIRDEMKGEPDTVAINTLMDAYARVGDFRNAARIFKEFHNAEANGTAKPDLISYSILIKACVYAKKLRSAFDVYEAMKAKGMNPSLQIYTTLIKGCIDTRDIPRAWKTFNHMYEEICQPDVMTYSLMIHACALDSNAEKALELFRQMHERGLVATEVTYTSLLQACGSRKDYYGEVWGLVGQMVEQGWKVNLVACKVLMKVCAAQGDLGRLRTVWNWVIAQAANGDPSMQPDAALYRSMFHALGQCVRVSRRSSRGTKVLAKPEPSPYADVDEDVTPSGEAKNSSSESSDSSFDAGSISSLTMGRKIPEYTFVETVTPTHALQHIHLGSIETSPHSIMTDAATIWNHALESLDEEAKSSELVDSYLSIYCAAPGNIVAASKALQIYDTMYKKVEPAVSVSETTEKVNAVENGSESIASTESVEAAHDATSKYVSGSKADSEKSEMVPATGWTYQFLLDVVTKDKKLMRERGKDIWRDYLAWDAEKEKALVGLTPTEKESVRVTQGRGRETFKKGFVLMARGYAKVGEITPALDTIEAATIFRDDPSYLPAIVFNDVSSLVERVANLAEEGNLVPAKRLKELCPPPPPKSAQEEARQMLKNKWTGGKNWWGWESLGIDENIRRKMLHKQWKENERAKAYWANRRKK</sequence>
<dbReference type="OrthoDB" id="5588846at2759"/>
<evidence type="ECO:0000256" key="1">
    <source>
        <dbReference type="ARBA" id="ARBA00022737"/>
    </source>
</evidence>
<feature type="repeat" description="PPR" evidence="2">
    <location>
        <begin position="213"/>
        <end position="243"/>
    </location>
</feature>
<proteinExistence type="predicted"/>
<dbReference type="PANTHER" id="PTHR47933:SF40">
    <property type="entry name" value="PENTATRICOPEPTIDE REPEAT-CONTAINING PROTEIN 1, MITOCHONDRIAL-RELATED"/>
    <property type="match status" value="1"/>
</dbReference>
<feature type="repeat" description="PPR" evidence="2">
    <location>
        <begin position="252"/>
        <end position="286"/>
    </location>
</feature>
<dbReference type="InterPro" id="IPR051240">
    <property type="entry name" value="Mito_RNA-Proc/Resp"/>
</dbReference>
<feature type="compositionally biased region" description="Low complexity" evidence="3">
    <location>
        <begin position="480"/>
        <end position="497"/>
    </location>
</feature>
<feature type="repeat" description="PPR" evidence="2">
    <location>
        <begin position="322"/>
        <end position="356"/>
    </location>
</feature>